<evidence type="ECO:0008006" key="4">
    <source>
        <dbReference type="Google" id="ProtNLM"/>
    </source>
</evidence>
<evidence type="ECO:0000313" key="2">
    <source>
        <dbReference type="EnsemblMetazoa" id="XP_011403728.2"/>
    </source>
</evidence>
<evidence type="ECO:0000313" key="3">
    <source>
        <dbReference type="Proteomes" id="UP000007879"/>
    </source>
</evidence>
<reference evidence="3" key="1">
    <citation type="journal article" date="2010" name="Nature">
        <title>The Amphimedon queenslandica genome and the evolution of animal complexity.</title>
        <authorList>
            <person name="Srivastava M."/>
            <person name="Simakov O."/>
            <person name="Chapman J."/>
            <person name="Fahey B."/>
            <person name="Gauthier M.E."/>
            <person name="Mitros T."/>
            <person name="Richards G.S."/>
            <person name="Conaco C."/>
            <person name="Dacre M."/>
            <person name="Hellsten U."/>
            <person name="Larroux C."/>
            <person name="Putnam N.H."/>
            <person name="Stanke M."/>
            <person name="Adamska M."/>
            <person name="Darling A."/>
            <person name="Degnan S.M."/>
            <person name="Oakley T.H."/>
            <person name="Plachetzki D.C."/>
            <person name="Zhai Y."/>
            <person name="Adamski M."/>
            <person name="Calcino A."/>
            <person name="Cummins S.F."/>
            <person name="Goodstein D.M."/>
            <person name="Harris C."/>
            <person name="Jackson D.J."/>
            <person name="Leys S.P."/>
            <person name="Shu S."/>
            <person name="Woodcroft B.J."/>
            <person name="Vervoort M."/>
            <person name="Kosik K.S."/>
            <person name="Manning G."/>
            <person name="Degnan B.M."/>
            <person name="Rokhsar D.S."/>
        </authorList>
    </citation>
    <scope>NUCLEOTIDE SEQUENCE [LARGE SCALE GENOMIC DNA]</scope>
</reference>
<reference evidence="2" key="2">
    <citation type="submission" date="2024-06" db="UniProtKB">
        <authorList>
            <consortium name="EnsemblMetazoa"/>
        </authorList>
    </citation>
    <scope>IDENTIFICATION</scope>
</reference>
<dbReference type="Proteomes" id="UP000007879">
    <property type="component" value="Unassembled WGS sequence"/>
</dbReference>
<dbReference type="InterPro" id="IPR011498">
    <property type="entry name" value="Kelch_2"/>
</dbReference>
<dbReference type="InterPro" id="IPR052637">
    <property type="entry name" value="KLHDC3-like"/>
</dbReference>
<dbReference type="SUPFAM" id="SSF117281">
    <property type="entry name" value="Kelch motif"/>
    <property type="match status" value="2"/>
</dbReference>
<dbReference type="GO" id="GO:0003682">
    <property type="term" value="F:chromatin binding"/>
    <property type="evidence" value="ECO:0007669"/>
    <property type="project" value="InterPro"/>
</dbReference>
<dbReference type="GO" id="GO:0005737">
    <property type="term" value="C:cytoplasm"/>
    <property type="evidence" value="ECO:0007669"/>
    <property type="project" value="TreeGrafter"/>
</dbReference>
<dbReference type="InterPro" id="IPR015915">
    <property type="entry name" value="Kelch-typ_b-propeller"/>
</dbReference>
<proteinExistence type="predicted"/>
<dbReference type="RefSeq" id="XP_011403728.2">
    <property type="nucleotide sequence ID" value="XM_011405426.2"/>
</dbReference>
<keyword evidence="1" id="KW-0880">Kelch repeat</keyword>
<organism evidence="2 3">
    <name type="scientific">Amphimedon queenslandica</name>
    <name type="common">Sponge</name>
    <dbReference type="NCBI Taxonomy" id="400682"/>
    <lineage>
        <taxon>Eukaryota</taxon>
        <taxon>Metazoa</taxon>
        <taxon>Porifera</taxon>
        <taxon>Demospongiae</taxon>
        <taxon>Heteroscleromorpha</taxon>
        <taxon>Haplosclerida</taxon>
        <taxon>Niphatidae</taxon>
        <taxon>Amphimedon</taxon>
    </lineage>
</organism>
<sequence length="814" mass="92853">MAESKFPAVSARRFVWSHYPDCGFPGRVNHCAVLARNGKDGTSYMYSLGGFHATDEERVETLPDFGTGPIDILCMDIATCNWVNIDCVSKTENKDIPIRGGVPPRRYGHACVAYGDKIFMYGGFNDDDGSFRVMECFDVTRSMWLKIHATAEGCSLPQPRDGHACTANGNIMYMHGGFNPDDSYSFIDDFHAFNMDTHTWTLLPQDNDELLYRDFHTLTYIKGALVLFGGRTDVFAPMFSNQDAYETNFHEYILDEKKWTVVEPSGYQPEGRRSHCAVRYSENKVLYFGGYNSLSERHFNDIFIYDSLNRHVTEIKPYGIPPVPRRRSGHCIINSEVIFCGGTSPIEIMIKERKRKILHDHSDTFVLSLLPTLQQLAMIVVKELELDAAVLPIHIRQQLCIICNNLELRPKTLLKIMAAKKTVVRRFVWSQYPDCGFPLRVNHCSVIARNGRDGRDYMYSIGGFHETDEEKEKRIIYDDNPYFNTGPIDMYCMDIATCNWVEVNFICGDAKKEEVPPIRGGVPPRRYGHACVAYGDKIFMYGGRNDDDGSFRVMECFDITRSMWLKIHATAEGCSLPRSRDGHACTANGNIMYMHGGLDVGSYRHTNDLYAFDMDTYIWTLLPQNSDRHIAGRDFHTATLVDGKIVAFGGRCNEIRYEKAFFEYSLNKKKWTIVEPSGYQPEGRRSHCAVRYSENKVLYFGGYNSKIERHFNDVFIYDSLNQHTVEVIPFGIPPVPRRRCGYCIINNEVIFCGGTSPRDMIINGEKRSVLHDHSDTIVLSLLPTLQQLAMIAVKELELDAAVLPIHIRQQLQNF</sequence>
<name>A0AAN0ILM9_AMPQE</name>
<dbReference type="InterPro" id="IPR006652">
    <property type="entry name" value="Kelch_1"/>
</dbReference>
<protein>
    <recommendedName>
        <fullName evidence="4">Kelch domain-containing protein 3</fullName>
    </recommendedName>
</protein>
<accession>A0AAN0ILM9</accession>
<keyword evidence="3" id="KW-1185">Reference proteome</keyword>
<dbReference type="AlphaFoldDB" id="A0AAN0ILM9"/>
<dbReference type="SMART" id="SM00612">
    <property type="entry name" value="Kelch"/>
    <property type="match status" value="4"/>
</dbReference>
<dbReference type="Pfam" id="PF07646">
    <property type="entry name" value="Kelch_2"/>
    <property type="match status" value="1"/>
</dbReference>
<dbReference type="EnsemblMetazoa" id="XM_011405426.2">
    <property type="protein sequence ID" value="XP_011403728.2"/>
    <property type="gene ID" value="LOC100641125"/>
</dbReference>
<dbReference type="GeneID" id="100641125"/>
<evidence type="ECO:0000256" key="1">
    <source>
        <dbReference type="ARBA" id="ARBA00022441"/>
    </source>
</evidence>
<dbReference type="KEGG" id="aqu:100641125"/>
<dbReference type="PANTHER" id="PTHR46461">
    <property type="entry name" value="KELCH DOMAIN-CONTAINING PROTEIN 3"/>
    <property type="match status" value="1"/>
</dbReference>
<dbReference type="Pfam" id="PF24681">
    <property type="entry name" value="Kelch_KLHDC2_KLHL20_DRC7"/>
    <property type="match status" value="2"/>
</dbReference>
<dbReference type="PANTHER" id="PTHR46461:SF1">
    <property type="entry name" value="KELCH DOMAIN-CONTAINING PROTEIN 3"/>
    <property type="match status" value="1"/>
</dbReference>
<dbReference type="Gene3D" id="2.120.10.80">
    <property type="entry name" value="Kelch-type beta propeller"/>
    <property type="match status" value="4"/>
</dbReference>